<feature type="DNA-binding region" description="H-T-H motif" evidence="4">
    <location>
        <begin position="38"/>
        <end position="57"/>
    </location>
</feature>
<dbReference type="Proteomes" id="UP000005307">
    <property type="component" value="Chromosome"/>
</dbReference>
<evidence type="ECO:0000256" key="4">
    <source>
        <dbReference type="PROSITE-ProRule" id="PRU00335"/>
    </source>
</evidence>
<dbReference type="HOGENOM" id="CLU_069356_15_12_5"/>
<dbReference type="STRING" id="391626.OAN307_c13770"/>
<dbReference type="PANTHER" id="PTHR30055">
    <property type="entry name" value="HTH-TYPE TRANSCRIPTIONAL REGULATOR RUTR"/>
    <property type="match status" value="1"/>
</dbReference>
<organism evidence="6 7">
    <name type="scientific">Octadecabacter antarcticus 307</name>
    <dbReference type="NCBI Taxonomy" id="391626"/>
    <lineage>
        <taxon>Bacteria</taxon>
        <taxon>Pseudomonadati</taxon>
        <taxon>Pseudomonadota</taxon>
        <taxon>Alphaproteobacteria</taxon>
        <taxon>Rhodobacterales</taxon>
        <taxon>Roseobacteraceae</taxon>
        <taxon>Octadecabacter</taxon>
    </lineage>
</organism>
<sequence>MQEPPIETKRDKELKSRRAHILEAALMSFLEKGYHQTGVRDIAKRAGVSLGNLYNHFSGKHAVLAEIAALEREEFQPFLTELSSDEAPLKVLEGFVRNYLIHLSAPENVILSLEIASEAVRKPDIAKMFLENQNALLDALAVLLARGVKDGCFRLLPNTREAASLILDAMEGKALRATLQTGQTTVDHTELWDFIKNAITCPPN</sequence>
<name>M9R5K4_9RHOB</name>
<dbReference type="PANTHER" id="PTHR30055:SF234">
    <property type="entry name" value="HTH-TYPE TRANSCRIPTIONAL REGULATOR BETI"/>
    <property type="match status" value="1"/>
</dbReference>
<dbReference type="GO" id="GO:0003700">
    <property type="term" value="F:DNA-binding transcription factor activity"/>
    <property type="evidence" value="ECO:0007669"/>
    <property type="project" value="TreeGrafter"/>
</dbReference>
<dbReference type="PRINTS" id="PR00455">
    <property type="entry name" value="HTHTETR"/>
</dbReference>
<dbReference type="OrthoDB" id="8478851at2"/>
<evidence type="ECO:0000256" key="1">
    <source>
        <dbReference type="ARBA" id="ARBA00023015"/>
    </source>
</evidence>
<dbReference type="eggNOG" id="COG1309">
    <property type="taxonomic scope" value="Bacteria"/>
</dbReference>
<dbReference type="RefSeq" id="WP_015499095.1">
    <property type="nucleotide sequence ID" value="NC_020911.1"/>
</dbReference>
<dbReference type="EMBL" id="CP003740">
    <property type="protein sequence ID" value="AGI67058.1"/>
    <property type="molecule type" value="Genomic_DNA"/>
</dbReference>
<dbReference type="Pfam" id="PF00440">
    <property type="entry name" value="TetR_N"/>
    <property type="match status" value="1"/>
</dbReference>
<evidence type="ECO:0000259" key="5">
    <source>
        <dbReference type="PROSITE" id="PS50977"/>
    </source>
</evidence>
<dbReference type="Gene3D" id="1.10.357.10">
    <property type="entry name" value="Tetracycline Repressor, domain 2"/>
    <property type="match status" value="1"/>
</dbReference>
<accession>M9R5K4</accession>
<dbReference type="InterPro" id="IPR039536">
    <property type="entry name" value="TetR_C_Proteobacteria"/>
</dbReference>
<dbReference type="InterPro" id="IPR001647">
    <property type="entry name" value="HTH_TetR"/>
</dbReference>
<evidence type="ECO:0000313" key="7">
    <source>
        <dbReference type="Proteomes" id="UP000005307"/>
    </source>
</evidence>
<evidence type="ECO:0000256" key="3">
    <source>
        <dbReference type="ARBA" id="ARBA00023163"/>
    </source>
</evidence>
<dbReference type="InterPro" id="IPR009057">
    <property type="entry name" value="Homeodomain-like_sf"/>
</dbReference>
<keyword evidence="2 4" id="KW-0238">DNA-binding</keyword>
<proteinExistence type="predicted"/>
<gene>
    <name evidence="6" type="ORF">OAN307_c13770</name>
</gene>
<dbReference type="SUPFAM" id="SSF46689">
    <property type="entry name" value="Homeodomain-like"/>
    <property type="match status" value="1"/>
</dbReference>
<protein>
    <submittedName>
        <fullName evidence="6">Putative tetR-like protein</fullName>
    </submittedName>
</protein>
<evidence type="ECO:0000256" key="2">
    <source>
        <dbReference type="ARBA" id="ARBA00023125"/>
    </source>
</evidence>
<keyword evidence="7" id="KW-1185">Reference proteome</keyword>
<dbReference type="InterPro" id="IPR036271">
    <property type="entry name" value="Tet_transcr_reg_TetR-rel_C_sf"/>
</dbReference>
<feature type="domain" description="HTH tetR-type" evidence="5">
    <location>
        <begin position="15"/>
        <end position="75"/>
    </location>
</feature>
<evidence type="ECO:0000313" key="6">
    <source>
        <dbReference type="EMBL" id="AGI67058.1"/>
    </source>
</evidence>
<dbReference type="AlphaFoldDB" id="M9R5K4"/>
<dbReference type="InterPro" id="IPR050109">
    <property type="entry name" value="HTH-type_TetR-like_transc_reg"/>
</dbReference>
<dbReference type="Pfam" id="PF14246">
    <property type="entry name" value="TetR_C_7"/>
    <property type="match status" value="1"/>
</dbReference>
<reference evidence="6 7" key="1">
    <citation type="journal article" date="2013" name="PLoS ONE">
        <title>Poles Apart: Arctic and Antarctic Octadecabacter strains Share High Genome Plasticity and a New Type of Xanthorhodopsin.</title>
        <authorList>
            <person name="Vollmers J."/>
            <person name="Voget S."/>
            <person name="Dietrich S."/>
            <person name="Gollnow K."/>
            <person name="Smits M."/>
            <person name="Meyer K."/>
            <person name="Brinkhoff T."/>
            <person name="Simon M."/>
            <person name="Daniel R."/>
        </authorList>
    </citation>
    <scope>NUCLEOTIDE SEQUENCE [LARGE SCALE GENOMIC DNA]</scope>
    <source>
        <strain evidence="6 7">307</strain>
    </source>
</reference>
<dbReference type="SUPFAM" id="SSF48498">
    <property type="entry name" value="Tetracyclin repressor-like, C-terminal domain"/>
    <property type="match status" value="1"/>
</dbReference>
<dbReference type="GO" id="GO:0000976">
    <property type="term" value="F:transcription cis-regulatory region binding"/>
    <property type="evidence" value="ECO:0007669"/>
    <property type="project" value="TreeGrafter"/>
</dbReference>
<dbReference type="KEGG" id="oat:OAN307_c13770"/>
<keyword evidence="3" id="KW-0804">Transcription</keyword>
<dbReference type="PROSITE" id="PS50977">
    <property type="entry name" value="HTH_TETR_2"/>
    <property type="match status" value="1"/>
</dbReference>
<keyword evidence="1" id="KW-0805">Transcription regulation</keyword>